<dbReference type="InterPro" id="IPR013083">
    <property type="entry name" value="Znf_RING/FYVE/PHD"/>
</dbReference>
<feature type="region of interest" description="Disordered" evidence="13">
    <location>
        <begin position="426"/>
        <end position="457"/>
    </location>
</feature>
<dbReference type="CDD" id="cd16454">
    <property type="entry name" value="RING-H2_PA-TM-RING"/>
    <property type="match status" value="1"/>
</dbReference>
<dbReference type="Proteomes" id="UP001054902">
    <property type="component" value="Unassembled WGS sequence"/>
</dbReference>
<evidence type="ECO:0000256" key="9">
    <source>
        <dbReference type="ARBA" id="ARBA00022833"/>
    </source>
</evidence>
<evidence type="ECO:0000256" key="14">
    <source>
        <dbReference type="SAM" id="Phobius"/>
    </source>
</evidence>
<dbReference type="EMBL" id="BLLK01000045">
    <property type="protein sequence ID" value="GFH51526.1"/>
    <property type="molecule type" value="Genomic_DNA"/>
</dbReference>
<evidence type="ECO:0000256" key="15">
    <source>
        <dbReference type="SAM" id="SignalP"/>
    </source>
</evidence>
<evidence type="ECO:0000256" key="5">
    <source>
        <dbReference type="ARBA" id="ARBA00022692"/>
    </source>
</evidence>
<dbReference type="SUPFAM" id="SSF57850">
    <property type="entry name" value="RING/U-box"/>
    <property type="match status" value="1"/>
</dbReference>
<dbReference type="InterPro" id="IPR001841">
    <property type="entry name" value="Znf_RING"/>
</dbReference>
<comment type="catalytic activity">
    <reaction evidence="1">
        <text>S-ubiquitinyl-[E2 ubiquitin-conjugating enzyme]-L-cysteine + [acceptor protein]-L-lysine = [E2 ubiquitin-conjugating enzyme]-L-cysteine + N(6)-ubiquitinyl-[acceptor protein]-L-lysine.</text>
        <dbReference type="EC" id="2.3.2.27"/>
    </reaction>
</comment>
<dbReference type="SMART" id="SM00184">
    <property type="entry name" value="RING"/>
    <property type="match status" value="1"/>
</dbReference>
<dbReference type="GO" id="GO:0008270">
    <property type="term" value="F:zinc ion binding"/>
    <property type="evidence" value="ECO:0007669"/>
    <property type="project" value="UniProtKB-KW"/>
</dbReference>
<evidence type="ECO:0000313" key="18">
    <source>
        <dbReference type="Proteomes" id="UP001054902"/>
    </source>
</evidence>
<evidence type="ECO:0000256" key="10">
    <source>
        <dbReference type="ARBA" id="ARBA00022989"/>
    </source>
</evidence>
<comment type="caution">
    <text evidence="17">The sequence shown here is derived from an EMBL/GenBank/DDBJ whole genome shotgun (WGS) entry which is preliminary data.</text>
</comment>
<feature type="chain" id="PRO_5042142339" description="RING-type E3 ubiquitin transferase" evidence="15">
    <location>
        <begin position="30"/>
        <end position="628"/>
    </location>
</feature>
<organism evidence="17 18">
    <name type="scientific">Chaetoceros tenuissimus</name>
    <dbReference type="NCBI Taxonomy" id="426638"/>
    <lineage>
        <taxon>Eukaryota</taxon>
        <taxon>Sar</taxon>
        <taxon>Stramenopiles</taxon>
        <taxon>Ochrophyta</taxon>
        <taxon>Bacillariophyta</taxon>
        <taxon>Coscinodiscophyceae</taxon>
        <taxon>Chaetocerotophycidae</taxon>
        <taxon>Chaetocerotales</taxon>
        <taxon>Chaetocerotaceae</taxon>
        <taxon>Chaetoceros</taxon>
    </lineage>
</organism>
<evidence type="ECO:0000256" key="12">
    <source>
        <dbReference type="PROSITE-ProRule" id="PRU00175"/>
    </source>
</evidence>
<keyword evidence="18" id="KW-1185">Reference proteome</keyword>
<name>A0AAD3H5Z3_9STRA</name>
<dbReference type="GO" id="GO:0061630">
    <property type="term" value="F:ubiquitin protein ligase activity"/>
    <property type="evidence" value="ECO:0007669"/>
    <property type="project" value="UniProtKB-EC"/>
</dbReference>
<feature type="transmembrane region" description="Helical" evidence="14">
    <location>
        <begin position="299"/>
        <end position="321"/>
    </location>
</feature>
<dbReference type="EC" id="2.3.2.27" evidence="3"/>
<evidence type="ECO:0000256" key="6">
    <source>
        <dbReference type="ARBA" id="ARBA00022723"/>
    </source>
</evidence>
<reference evidence="17 18" key="1">
    <citation type="journal article" date="2021" name="Sci. Rep.">
        <title>The genome of the diatom Chaetoceros tenuissimus carries an ancient integrated fragment of an extant virus.</title>
        <authorList>
            <person name="Hongo Y."/>
            <person name="Kimura K."/>
            <person name="Takaki Y."/>
            <person name="Yoshida Y."/>
            <person name="Baba S."/>
            <person name="Kobayashi G."/>
            <person name="Nagasaki K."/>
            <person name="Hano T."/>
            <person name="Tomaru Y."/>
        </authorList>
    </citation>
    <scope>NUCLEOTIDE SEQUENCE [LARGE SCALE GENOMIC DNA]</scope>
    <source>
        <strain evidence="17 18">NIES-3715</strain>
    </source>
</reference>
<evidence type="ECO:0000256" key="2">
    <source>
        <dbReference type="ARBA" id="ARBA00004141"/>
    </source>
</evidence>
<evidence type="ECO:0000256" key="11">
    <source>
        <dbReference type="ARBA" id="ARBA00023136"/>
    </source>
</evidence>
<evidence type="ECO:0000256" key="13">
    <source>
        <dbReference type="SAM" id="MobiDB-lite"/>
    </source>
</evidence>
<keyword evidence="7 12" id="KW-0863">Zinc-finger</keyword>
<keyword evidence="11 14" id="KW-0472">Membrane</keyword>
<keyword evidence="15" id="KW-0732">Signal</keyword>
<sequence>MRKSPVTSGGIRRILALLLFLRFPNQVSAYIYNHVTGWYYHSIPAVFGTEIRYDDIVLMNLFLPPLELDWNLCNITDLTNEDSFQEEKGEDNVSDTNQSYRGFIRSLYSQDYSDMKNLPSKPLDFEVKGITRRARGDDDKRKETDFEIFRRSIGLLVTRGDCSFQEKAINAEKLNEYFLENLKEAYNITEDGSFIEPEYPVIKYLIVVNNVDNSPFGMSKDDEKKDVNIGLLGIGETSGNDLKSSMAKRAVLTGDIYHAYLDVNAFLPLDSSFRDGSEWLYPMSADGKVLHRGITMARLMMVFILVIIMFPILRLLLYCVLSQGSFEWRRNENGRINGIRWRRIRNAQVPMNWGDFGASLIGNLRGERNTEIHTLTAEEVQSLPLIKFGVDDLNVIINQYYDSADRPDTATSLIVDECDEGKAINDDTEQLQESDDSNEEGVEGTKSSNDLNSEDNVQNLDNNLSMQVLENSQDDKNSVAETVDIEKVPLDDSITDDIESKSLKSTSKEENDVEMNHKVDFVQAAFNSCESCSICICEYDHGEELRLLPVCGHIFHTECIVPWLTEKRNTCPLCQQKVEIINKAENDDCESTVGAQADEGSFLPRRSDMMNFYHRRIASAHQNRNDNS</sequence>
<feature type="signal peptide" evidence="15">
    <location>
        <begin position="1"/>
        <end position="29"/>
    </location>
</feature>
<evidence type="ECO:0000313" key="17">
    <source>
        <dbReference type="EMBL" id="GFH51526.1"/>
    </source>
</evidence>
<protein>
    <recommendedName>
        <fullName evidence="3">RING-type E3 ubiquitin transferase</fullName>
        <ecNumber evidence="3">2.3.2.27</ecNumber>
    </recommendedName>
</protein>
<evidence type="ECO:0000256" key="7">
    <source>
        <dbReference type="ARBA" id="ARBA00022771"/>
    </source>
</evidence>
<proteinExistence type="predicted"/>
<keyword evidence="9" id="KW-0862">Zinc</keyword>
<dbReference type="Pfam" id="PF13639">
    <property type="entry name" value="zf-RING_2"/>
    <property type="match status" value="1"/>
</dbReference>
<accession>A0AAD3H5Z3</accession>
<feature type="compositionally biased region" description="Acidic residues" evidence="13">
    <location>
        <begin position="426"/>
        <end position="442"/>
    </location>
</feature>
<dbReference type="PANTHER" id="PTHR45977">
    <property type="entry name" value="TARGET OF ERK KINASE MPK-1"/>
    <property type="match status" value="1"/>
</dbReference>
<dbReference type="GO" id="GO:0016020">
    <property type="term" value="C:membrane"/>
    <property type="evidence" value="ECO:0007669"/>
    <property type="project" value="UniProtKB-SubCell"/>
</dbReference>
<dbReference type="AlphaFoldDB" id="A0AAD3H5Z3"/>
<gene>
    <name evidence="17" type="ORF">CTEN210_08002</name>
</gene>
<dbReference type="Gene3D" id="3.30.40.10">
    <property type="entry name" value="Zinc/RING finger domain, C3HC4 (zinc finger)"/>
    <property type="match status" value="1"/>
</dbReference>
<comment type="subcellular location">
    <subcellularLocation>
        <location evidence="2">Membrane</location>
        <topology evidence="2">Multi-pass membrane protein</topology>
    </subcellularLocation>
</comment>
<evidence type="ECO:0000256" key="1">
    <source>
        <dbReference type="ARBA" id="ARBA00000900"/>
    </source>
</evidence>
<keyword evidence="8" id="KW-0833">Ubl conjugation pathway</keyword>
<keyword evidence="5 14" id="KW-0812">Transmembrane</keyword>
<keyword evidence="10 14" id="KW-1133">Transmembrane helix</keyword>
<feature type="compositionally biased region" description="Polar residues" evidence="13">
    <location>
        <begin position="445"/>
        <end position="457"/>
    </location>
</feature>
<evidence type="ECO:0000256" key="4">
    <source>
        <dbReference type="ARBA" id="ARBA00022679"/>
    </source>
</evidence>
<evidence type="ECO:0000259" key="16">
    <source>
        <dbReference type="PROSITE" id="PS50089"/>
    </source>
</evidence>
<keyword evidence="4" id="KW-0808">Transferase</keyword>
<evidence type="ECO:0000256" key="8">
    <source>
        <dbReference type="ARBA" id="ARBA00022786"/>
    </source>
</evidence>
<evidence type="ECO:0000256" key="3">
    <source>
        <dbReference type="ARBA" id="ARBA00012483"/>
    </source>
</evidence>
<feature type="domain" description="RING-type" evidence="16">
    <location>
        <begin position="532"/>
        <end position="575"/>
    </location>
</feature>
<keyword evidence="6" id="KW-0479">Metal-binding</keyword>
<dbReference type="PROSITE" id="PS50089">
    <property type="entry name" value="ZF_RING_2"/>
    <property type="match status" value="1"/>
</dbReference>